<name>A0AAD0KYI3_9LACO</name>
<dbReference type="KEGG" id="lmur:CPS94_07400"/>
<feature type="domain" description="MvaI/BcnI restriction endonuclease" evidence="1">
    <location>
        <begin position="164"/>
        <end position="404"/>
    </location>
</feature>
<proteinExistence type="predicted"/>
<dbReference type="EMBL" id="CP023566">
    <property type="protein sequence ID" value="AWZ39712.1"/>
    <property type="molecule type" value="Genomic_DNA"/>
</dbReference>
<evidence type="ECO:0000313" key="5">
    <source>
        <dbReference type="Proteomes" id="UP000250153"/>
    </source>
</evidence>
<dbReference type="GO" id="GO:0004519">
    <property type="term" value="F:endonuclease activity"/>
    <property type="evidence" value="ECO:0007669"/>
    <property type="project" value="UniProtKB-KW"/>
</dbReference>
<dbReference type="Proteomes" id="UP000250153">
    <property type="component" value="Chromosome"/>
</dbReference>
<evidence type="ECO:0000313" key="4">
    <source>
        <dbReference type="Proteomes" id="UP000250143"/>
    </source>
</evidence>
<dbReference type="Gene3D" id="3.30.70.3570">
    <property type="entry name" value="MvaI/BcnI restriction endonuclease, recognition domain"/>
    <property type="match status" value="1"/>
</dbReference>
<dbReference type="RefSeq" id="WP_112193347.1">
    <property type="nucleotide sequence ID" value="NZ_CP023565.1"/>
</dbReference>
<protein>
    <submittedName>
        <fullName evidence="2">Restriction endonuclease</fullName>
    </submittedName>
</protein>
<keyword evidence="2" id="KW-0540">Nuclease</keyword>
<accession>A0AAD0KYI3</accession>
<dbReference type="InterPro" id="IPR043005">
    <property type="entry name" value="MvaI_BcnI_rec"/>
</dbReference>
<evidence type="ECO:0000313" key="3">
    <source>
        <dbReference type="EMBL" id="AWZ39712.1"/>
    </source>
</evidence>
<sequence>MEFKPYSDELEMINKIHKFNNNDYTIVRLTKTMIDKNIIDANALVRNLLKKYGLVDFSKLMNGGSNGIKLNSELLLDEGKQIVKTNFYRAATRGDERFSIGGLRNLVTDRKFYVGDLIYITVNKHEEKNRIALINVTHNIPNEEFLSQYFGIDIIEDSLSRLIPKLKMIFEAGYHKNIKGIGKIAPKDAGDTFEALLGIKTNNKPIADFEELIELKVKRLKTLSTLFTLRPRFDGTPVAEYEPKDRSRVSAFTRLYGYETDKHAGYKSLYVTIGSEDAPQNTQGLYLFVNEDISRVEIRRSDENNKIEVVAYWNFKDLEKELIRKHPATLWIKAEDRMVGNQAEFRYTNAILTRSPQFMTFLSLIKIGIITYDWRGYTTPSGKYSGKNHGNAWRIKDRQRNLLFGEFEEVNI</sequence>
<dbReference type="AlphaFoldDB" id="A0AAD0KYI3"/>
<dbReference type="Gene3D" id="3.40.210.20">
    <property type="entry name" value="MvaI/BcnI restriction endonuclease, catalytic domain"/>
    <property type="match status" value="1"/>
</dbReference>
<keyword evidence="2" id="KW-0378">Hydrolase</keyword>
<organism evidence="2 5">
    <name type="scientific">Ligilactobacillus murinus</name>
    <dbReference type="NCBI Taxonomy" id="1622"/>
    <lineage>
        <taxon>Bacteria</taxon>
        <taxon>Bacillati</taxon>
        <taxon>Bacillota</taxon>
        <taxon>Bacilli</taxon>
        <taxon>Lactobacillales</taxon>
        <taxon>Lactobacillaceae</taxon>
        <taxon>Ligilactobacillus</taxon>
    </lineage>
</organism>
<dbReference type="InterPro" id="IPR043004">
    <property type="entry name" value="MvaI_BcnI_cat"/>
</dbReference>
<dbReference type="InterPro" id="IPR029127">
    <property type="entry name" value="MvaI_BcnI"/>
</dbReference>
<evidence type="ECO:0000259" key="1">
    <source>
        <dbReference type="Pfam" id="PF15515"/>
    </source>
</evidence>
<gene>
    <name evidence="3" type="ORF">CPQ89_01005</name>
    <name evidence="2" type="ORF">CPS94_07400</name>
</gene>
<dbReference type="EMBL" id="CP023565">
    <property type="protein sequence ID" value="AWZ38748.1"/>
    <property type="molecule type" value="Genomic_DNA"/>
</dbReference>
<reference evidence="4 5" key="1">
    <citation type="submission" date="2017-09" db="EMBL/GenBank/DDBJ databases">
        <title>Predominant Lactobacillus spp. isolated from feces of mice subjected to short-term calorie restriction.</title>
        <authorList>
            <person name="Zhang C."/>
            <person name="Zhao L."/>
            <person name="Pan F."/>
        </authorList>
    </citation>
    <scope>NUCLEOTIDE SEQUENCE [LARGE SCALE GENOMIC DNA]</scope>
    <source>
        <strain evidence="3 4">CR141</strain>
        <strain evidence="2 5">CR147</strain>
    </source>
</reference>
<keyword evidence="4" id="KW-1185">Reference proteome</keyword>
<dbReference type="Pfam" id="PF15515">
    <property type="entry name" value="MvaI_BcnI"/>
    <property type="match status" value="1"/>
</dbReference>
<keyword evidence="2" id="KW-0255">Endonuclease</keyword>
<dbReference type="Proteomes" id="UP000250143">
    <property type="component" value="Chromosome"/>
</dbReference>
<dbReference type="REBASE" id="257880">
    <property type="entry name" value="Lmu147ORF7410P"/>
</dbReference>
<dbReference type="GeneID" id="48466965"/>
<evidence type="ECO:0000313" key="2">
    <source>
        <dbReference type="EMBL" id="AWZ38748.1"/>
    </source>
</evidence>